<sequence>MMLRKIENFKQEHEWSLWTILHKFCWLNQYQIQLKEV</sequence>
<organism evidence="1 2">
    <name type="scientific">Saccharococcus caldoxylosilyticus</name>
    <dbReference type="NCBI Taxonomy" id="81408"/>
    <lineage>
        <taxon>Bacteria</taxon>
        <taxon>Bacillati</taxon>
        <taxon>Bacillota</taxon>
        <taxon>Bacilli</taxon>
        <taxon>Bacillales</taxon>
        <taxon>Anoxybacillaceae</taxon>
        <taxon>Saccharococcus</taxon>
    </lineage>
</organism>
<dbReference type="Proteomes" id="UP000075455">
    <property type="component" value="Unassembled WGS sequence"/>
</dbReference>
<protein>
    <submittedName>
        <fullName evidence="1">Uncharacterized protein</fullName>
    </submittedName>
</protein>
<evidence type="ECO:0000313" key="2">
    <source>
        <dbReference type="Proteomes" id="UP000075455"/>
    </source>
</evidence>
<dbReference type="AlphaFoldDB" id="A0A150L3F4"/>
<gene>
    <name evidence="1" type="ORF">B4119_0633</name>
</gene>
<name>A0A150L3F4_9BACL</name>
<reference evidence="1 2" key="1">
    <citation type="submission" date="2016-01" db="EMBL/GenBank/DDBJ databases">
        <title>Draft Genome Sequences of Seven Thermophilic Sporeformers Isolated from Foods.</title>
        <authorList>
            <person name="Berendsen E.M."/>
            <person name="Wells-Bennik M.H."/>
            <person name="Krawcyk A.O."/>
            <person name="De Jong A."/>
            <person name="Holsappel S."/>
            <person name="Eijlander R.T."/>
            <person name="Kuipers O.P."/>
        </authorList>
    </citation>
    <scope>NUCLEOTIDE SEQUENCE [LARGE SCALE GENOMIC DNA]</scope>
    <source>
        <strain evidence="1 2">B4119</strain>
    </source>
</reference>
<accession>A0A150L3F4</accession>
<comment type="caution">
    <text evidence="1">The sequence shown here is derived from an EMBL/GenBank/DDBJ whole genome shotgun (WGS) entry which is preliminary data.</text>
</comment>
<evidence type="ECO:0000313" key="1">
    <source>
        <dbReference type="EMBL" id="KYD06848.1"/>
    </source>
</evidence>
<proteinExistence type="predicted"/>
<dbReference type="EMBL" id="LQYS01000123">
    <property type="protein sequence ID" value="KYD06848.1"/>
    <property type="molecule type" value="Genomic_DNA"/>
</dbReference>